<accession>A0A5D8YXE1</accession>
<evidence type="ECO:0000313" key="3">
    <source>
        <dbReference type="Proteomes" id="UP000323164"/>
    </source>
</evidence>
<name>A0A5D8YXE1_9GAMM</name>
<keyword evidence="1" id="KW-0812">Transmembrane</keyword>
<gene>
    <name evidence="2" type="ORF">FW784_12430</name>
</gene>
<protein>
    <submittedName>
        <fullName evidence="2">Uncharacterized protein</fullName>
    </submittedName>
</protein>
<reference evidence="2 3" key="1">
    <citation type="submission" date="2019-08" db="EMBL/GenBank/DDBJ databases">
        <title>Draft genome sequence of Lysobacter sp. UKS-15.</title>
        <authorList>
            <person name="Im W.-T."/>
        </authorList>
    </citation>
    <scope>NUCLEOTIDE SEQUENCE [LARGE SCALE GENOMIC DNA]</scope>
    <source>
        <strain evidence="2 3">UKS-15</strain>
    </source>
</reference>
<evidence type="ECO:0000313" key="2">
    <source>
        <dbReference type="EMBL" id="TZF85234.1"/>
    </source>
</evidence>
<feature type="non-terminal residue" evidence="2">
    <location>
        <position position="133"/>
    </location>
</feature>
<dbReference type="AlphaFoldDB" id="A0A5D8YXE1"/>
<dbReference type="RefSeq" id="WP_149353655.1">
    <property type="nucleotide sequence ID" value="NZ_VTRV01000175.1"/>
</dbReference>
<keyword evidence="1" id="KW-1133">Transmembrane helix</keyword>
<keyword evidence="3" id="KW-1185">Reference proteome</keyword>
<feature type="transmembrane region" description="Helical" evidence="1">
    <location>
        <begin position="12"/>
        <end position="33"/>
    </location>
</feature>
<keyword evidence="1" id="KW-0472">Membrane</keyword>
<evidence type="ECO:0000256" key="1">
    <source>
        <dbReference type="SAM" id="Phobius"/>
    </source>
</evidence>
<organism evidence="2 3">
    <name type="scientific">Cognatilysobacter lacus</name>
    <dbReference type="NCBI Taxonomy" id="1643323"/>
    <lineage>
        <taxon>Bacteria</taxon>
        <taxon>Pseudomonadati</taxon>
        <taxon>Pseudomonadota</taxon>
        <taxon>Gammaproteobacteria</taxon>
        <taxon>Lysobacterales</taxon>
        <taxon>Lysobacteraceae</taxon>
        <taxon>Cognatilysobacter</taxon>
    </lineage>
</organism>
<comment type="caution">
    <text evidence="2">The sequence shown here is derived from an EMBL/GenBank/DDBJ whole genome shotgun (WGS) entry which is preliminary data.</text>
</comment>
<feature type="transmembrane region" description="Helical" evidence="1">
    <location>
        <begin position="39"/>
        <end position="56"/>
    </location>
</feature>
<feature type="transmembrane region" description="Helical" evidence="1">
    <location>
        <begin position="101"/>
        <end position="120"/>
    </location>
</feature>
<dbReference type="Proteomes" id="UP000323164">
    <property type="component" value="Unassembled WGS sequence"/>
</dbReference>
<proteinExistence type="predicted"/>
<sequence>MAIAPPAHLRLGALTSVHPAALVVVAGLALLALISANPLLTFASVLLPVVLAALLWRPGEPPALLYAMGYHWIQASILVFYADLGGLAMQDIGYGPMVEKATWLTLAGVLAVAVGLRAGAGARYAPVAHASVA</sequence>
<dbReference type="EMBL" id="VTRV01000175">
    <property type="protein sequence ID" value="TZF85234.1"/>
    <property type="molecule type" value="Genomic_DNA"/>
</dbReference>
<feature type="transmembrane region" description="Helical" evidence="1">
    <location>
        <begin position="63"/>
        <end position="81"/>
    </location>
</feature>